<dbReference type="EMBL" id="OW240915">
    <property type="protein sequence ID" value="CAH2285300.1"/>
    <property type="molecule type" value="Genomic_DNA"/>
</dbReference>
<evidence type="ECO:0000256" key="1">
    <source>
        <dbReference type="SAM" id="MobiDB-lite"/>
    </source>
</evidence>
<reference evidence="2" key="1">
    <citation type="submission" date="2022-03" db="EMBL/GenBank/DDBJ databases">
        <authorList>
            <person name="Alioto T."/>
            <person name="Alioto T."/>
            <person name="Gomez Garrido J."/>
        </authorList>
    </citation>
    <scope>NUCLEOTIDE SEQUENCE</scope>
</reference>
<feature type="region of interest" description="Disordered" evidence="1">
    <location>
        <begin position="1"/>
        <end position="59"/>
    </location>
</feature>
<feature type="compositionally biased region" description="Polar residues" evidence="1">
    <location>
        <begin position="34"/>
        <end position="44"/>
    </location>
</feature>
<feature type="non-terminal residue" evidence="2">
    <location>
        <position position="59"/>
    </location>
</feature>
<accession>A0AAD1S2X2</accession>
<protein>
    <submittedName>
        <fullName evidence="2">Uncharacterized protein</fullName>
    </submittedName>
</protein>
<name>A0AAD1S2X2_PELCU</name>
<proteinExistence type="predicted"/>
<sequence>MSDLPEPAVPAELKAHSATAGKGKVPAKTPRLSIPNTRDNNPNYNPDPLEGSTSNLQLQ</sequence>
<dbReference type="Proteomes" id="UP001295444">
    <property type="component" value="Chromosome 04"/>
</dbReference>
<evidence type="ECO:0000313" key="2">
    <source>
        <dbReference type="EMBL" id="CAH2285300.1"/>
    </source>
</evidence>
<organism evidence="2 3">
    <name type="scientific">Pelobates cultripes</name>
    <name type="common">Western spadefoot toad</name>
    <dbReference type="NCBI Taxonomy" id="61616"/>
    <lineage>
        <taxon>Eukaryota</taxon>
        <taxon>Metazoa</taxon>
        <taxon>Chordata</taxon>
        <taxon>Craniata</taxon>
        <taxon>Vertebrata</taxon>
        <taxon>Euteleostomi</taxon>
        <taxon>Amphibia</taxon>
        <taxon>Batrachia</taxon>
        <taxon>Anura</taxon>
        <taxon>Pelobatoidea</taxon>
        <taxon>Pelobatidae</taxon>
        <taxon>Pelobates</taxon>
    </lineage>
</organism>
<keyword evidence="3" id="KW-1185">Reference proteome</keyword>
<dbReference type="AlphaFoldDB" id="A0AAD1S2X2"/>
<evidence type="ECO:0000313" key="3">
    <source>
        <dbReference type="Proteomes" id="UP001295444"/>
    </source>
</evidence>
<gene>
    <name evidence="2" type="ORF">PECUL_23A058452</name>
</gene>